<evidence type="ECO:0000256" key="2">
    <source>
        <dbReference type="SAM" id="Phobius"/>
    </source>
</evidence>
<dbReference type="GeneID" id="30027987"/>
<evidence type="ECO:0000313" key="4">
    <source>
        <dbReference type="Proteomes" id="UP000092555"/>
    </source>
</evidence>
<reference evidence="3 4" key="1">
    <citation type="submission" date="2016-05" db="EMBL/GenBank/DDBJ databases">
        <title>Comparative genomics of biotechnologically important yeasts.</title>
        <authorList>
            <consortium name="DOE Joint Genome Institute"/>
            <person name="Riley R."/>
            <person name="Haridas S."/>
            <person name="Wolfe K.H."/>
            <person name="Lopes M.R."/>
            <person name="Hittinger C.T."/>
            <person name="Goker M."/>
            <person name="Salamov A."/>
            <person name="Wisecaver J."/>
            <person name="Long T.M."/>
            <person name="Aerts A.L."/>
            <person name="Barry K."/>
            <person name="Choi C."/>
            <person name="Clum A."/>
            <person name="Coughlan A.Y."/>
            <person name="Deshpande S."/>
            <person name="Douglass A.P."/>
            <person name="Hanson S.J."/>
            <person name="Klenk H.-P."/>
            <person name="LaButti K."/>
            <person name="Lapidus A."/>
            <person name="Lindquist E."/>
            <person name="Lipzen A."/>
            <person name="Meier-kolthoff J.P."/>
            <person name="Ohm R.A."/>
            <person name="Otillar R.P."/>
            <person name="Pangilinan J."/>
            <person name="Peng Y."/>
            <person name="Rokas A."/>
            <person name="Rosa C.A."/>
            <person name="Scheuner C."/>
            <person name="Sibirny A.A."/>
            <person name="Slot J.C."/>
            <person name="Stielow J.B."/>
            <person name="Sun H."/>
            <person name="Kurtzman C.P."/>
            <person name="Blackwell M."/>
            <person name="Grigoriev I.V."/>
            <person name="Jeffries T.W."/>
        </authorList>
    </citation>
    <scope>NUCLEOTIDE SEQUENCE [LARGE SCALE GENOMIC DNA]</scope>
    <source>
        <strain evidence="3 4">NRRL YB-4993</strain>
    </source>
</reference>
<dbReference type="RefSeq" id="XP_018710331.1">
    <property type="nucleotide sequence ID" value="XM_018855011.1"/>
</dbReference>
<feature type="region of interest" description="Disordered" evidence="1">
    <location>
        <begin position="112"/>
        <end position="133"/>
    </location>
</feature>
<accession>A0A1A0H6Z6</accession>
<evidence type="ECO:0000256" key="1">
    <source>
        <dbReference type="SAM" id="MobiDB-lite"/>
    </source>
</evidence>
<dbReference type="AlphaFoldDB" id="A0A1A0H6Z6"/>
<keyword evidence="2" id="KW-0472">Membrane</keyword>
<keyword evidence="4" id="KW-1185">Reference proteome</keyword>
<comment type="caution">
    <text evidence="3">The sequence shown here is derived from an EMBL/GenBank/DDBJ whole genome shotgun (WGS) entry which is preliminary data.</text>
</comment>
<name>A0A1A0H6Z6_9ASCO</name>
<dbReference type="EMBL" id="LXTC01000005">
    <property type="protein sequence ID" value="OBA19806.1"/>
    <property type="molecule type" value="Genomic_DNA"/>
</dbReference>
<protein>
    <submittedName>
        <fullName evidence="3">Uncharacterized protein</fullName>
    </submittedName>
</protein>
<dbReference type="OrthoDB" id="4086710at2759"/>
<proteinExistence type="predicted"/>
<gene>
    <name evidence="3" type="ORF">METBIDRAFT_208357</name>
</gene>
<dbReference type="Proteomes" id="UP000092555">
    <property type="component" value="Unassembled WGS sequence"/>
</dbReference>
<keyword evidence="2" id="KW-0812">Transmembrane</keyword>
<evidence type="ECO:0000313" key="3">
    <source>
        <dbReference type="EMBL" id="OBA19806.1"/>
    </source>
</evidence>
<sequence length="183" mass="19973">MSRKQQKRQRKNLTVSDGLDEVADLASAVANSVHESTQGLESHEAQNFANFATYPSTSSVLPLSTHGDAKNSLPTFLIKSKEFTQGKLKSVAELQHSISSRRLVYSERTPLLPLHSSPEPHNEETHDEEPQAQSFSSSRAIRLAAGLAIVVSVGFLTVLWLCEEIMIAWRSAGCAVAKLAAFV</sequence>
<organism evidence="3 4">
    <name type="scientific">Metschnikowia bicuspidata var. bicuspidata NRRL YB-4993</name>
    <dbReference type="NCBI Taxonomy" id="869754"/>
    <lineage>
        <taxon>Eukaryota</taxon>
        <taxon>Fungi</taxon>
        <taxon>Dikarya</taxon>
        <taxon>Ascomycota</taxon>
        <taxon>Saccharomycotina</taxon>
        <taxon>Pichiomycetes</taxon>
        <taxon>Metschnikowiaceae</taxon>
        <taxon>Metschnikowia</taxon>
    </lineage>
</organism>
<feature type="transmembrane region" description="Helical" evidence="2">
    <location>
        <begin position="140"/>
        <end position="161"/>
    </location>
</feature>
<keyword evidence="2" id="KW-1133">Transmembrane helix</keyword>